<feature type="compositionally biased region" description="Polar residues" evidence="1">
    <location>
        <begin position="25"/>
        <end position="39"/>
    </location>
</feature>
<gene>
    <name evidence="3" type="ORF">BDW42DRAFT_181534</name>
</gene>
<dbReference type="SUPFAM" id="SSF52402">
    <property type="entry name" value="Adenine nucleotide alpha hydrolases-like"/>
    <property type="match status" value="1"/>
</dbReference>
<dbReference type="EMBL" id="KZ559673">
    <property type="protein sequence ID" value="PLN74929.1"/>
    <property type="molecule type" value="Genomic_DNA"/>
</dbReference>
<sequence>MSTASPKPSPKPSPRPSLDEERPETPSQSSTEQISQTDNSPRRKSIQFSVATAAEPQPEQRSSSASGRRRRVSQPDVPDREKDNRNTARGVSPPPPKTYERGVSFNTFDNPDAADFSLTLNYKHKGYQCTRRSRTFLCGTDQNDYSDFALEWLIDELVDDGDEIVCLRAVEKDSSIASDAGIEAGKHRQEAEKLFEQVIQKNSQDEKAISLVLELAVGKVQDIIQRMIRIYEPAVLIVGTRGRSLGGVQALLPGSVSKYCLQQSPIPVIVVRPSPKREKKKKKRLADPTRRSYNHILEMSERRGSHIFDRKSSAESSTARLPDEEAAVAAALGLPPSYQNSRTSLSTSERSGSVSVSHEDAGSSGEFPDAAAAAAAAAATSPLPDSVDNTESDGESHDADDEKEKQDQPVYSSNTNIPLIVTEDDTVRR</sequence>
<dbReference type="PANTHER" id="PTHR47815:SF1">
    <property type="entry name" value="UNIVERSAL STRESS PROTEIN A FAMILY PROTEIN C25B2.10"/>
    <property type="match status" value="1"/>
</dbReference>
<evidence type="ECO:0000313" key="4">
    <source>
        <dbReference type="Proteomes" id="UP000235023"/>
    </source>
</evidence>
<dbReference type="PRINTS" id="PR01438">
    <property type="entry name" value="UNVRSLSTRESS"/>
</dbReference>
<protein>
    <recommendedName>
        <fullName evidence="2">UspA domain-containing protein</fullName>
    </recommendedName>
</protein>
<dbReference type="InterPro" id="IPR014729">
    <property type="entry name" value="Rossmann-like_a/b/a_fold"/>
</dbReference>
<reference evidence="4" key="1">
    <citation type="submission" date="2017-12" db="EMBL/GenBank/DDBJ databases">
        <authorList>
            <consortium name="DOE Joint Genome Institute"/>
            <person name="Mondo S.J."/>
            <person name="Kjaerbolling I."/>
            <person name="Vesth T.C."/>
            <person name="Frisvad J.C."/>
            <person name="Nybo J.L."/>
            <person name="Theobald S."/>
            <person name="Kuo A."/>
            <person name="Bowyer P."/>
            <person name="Matsuda Y."/>
            <person name="Lyhne E.K."/>
            <person name="Kogle M.E."/>
            <person name="Clum A."/>
            <person name="Lipzen A."/>
            <person name="Salamov A."/>
            <person name="Ngan C.Y."/>
            <person name="Daum C."/>
            <person name="Chiniquy J."/>
            <person name="Barry K."/>
            <person name="LaButti K."/>
            <person name="Haridas S."/>
            <person name="Simmons B.A."/>
            <person name="Magnuson J.K."/>
            <person name="Mortensen U.H."/>
            <person name="Larsen T.O."/>
            <person name="Grigoriev I.V."/>
            <person name="Baker S.E."/>
            <person name="Andersen M.R."/>
            <person name="Nordberg H.P."/>
            <person name="Cantor M.N."/>
            <person name="Hua S.X."/>
        </authorList>
    </citation>
    <scope>NUCLEOTIDE SEQUENCE [LARGE SCALE GENOMIC DNA]</scope>
    <source>
        <strain evidence="4">IBT 19404</strain>
    </source>
</reference>
<feature type="compositionally biased region" description="Low complexity" evidence="1">
    <location>
        <begin position="341"/>
        <end position="356"/>
    </location>
</feature>
<dbReference type="CDD" id="cd23659">
    <property type="entry name" value="USP_At3g01520-like"/>
    <property type="match status" value="1"/>
</dbReference>
<dbReference type="OrthoDB" id="843225at2759"/>
<dbReference type="InterPro" id="IPR006016">
    <property type="entry name" value="UspA"/>
</dbReference>
<evidence type="ECO:0000256" key="1">
    <source>
        <dbReference type="SAM" id="MobiDB-lite"/>
    </source>
</evidence>
<dbReference type="AlphaFoldDB" id="A0A2J5HDY2"/>
<feature type="region of interest" description="Disordered" evidence="1">
    <location>
        <begin position="1"/>
        <end position="103"/>
    </location>
</feature>
<name>A0A2J5HDY2_9EURO</name>
<proteinExistence type="predicted"/>
<feature type="region of interest" description="Disordered" evidence="1">
    <location>
        <begin position="273"/>
        <end position="429"/>
    </location>
</feature>
<dbReference type="InterPro" id="IPR006015">
    <property type="entry name" value="Universal_stress_UspA"/>
</dbReference>
<keyword evidence="4" id="KW-1185">Reference proteome</keyword>
<evidence type="ECO:0000313" key="3">
    <source>
        <dbReference type="EMBL" id="PLN74929.1"/>
    </source>
</evidence>
<dbReference type="Gene3D" id="3.40.50.620">
    <property type="entry name" value="HUPs"/>
    <property type="match status" value="1"/>
</dbReference>
<accession>A0A2J5HDY2</accession>
<feature type="domain" description="UspA" evidence="2">
    <location>
        <begin position="134"/>
        <end position="272"/>
    </location>
</feature>
<dbReference type="PANTHER" id="PTHR47815">
    <property type="entry name" value="UNIVERSAL STRESS PROTEIN A FAMILY PROTEIN C25B2.10"/>
    <property type="match status" value="1"/>
</dbReference>
<organism evidence="3 4">
    <name type="scientific">Aspergillus taichungensis</name>
    <dbReference type="NCBI Taxonomy" id="482145"/>
    <lineage>
        <taxon>Eukaryota</taxon>
        <taxon>Fungi</taxon>
        <taxon>Dikarya</taxon>
        <taxon>Ascomycota</taxon>
        <taxon>Pezizomycotina</taxon>
        <taxon>Eurotiomycetes</taxon>
        <taxon>Eurotiomycetidae</taxon>
        <taxon>Eurotiales</taxon>
        <taxon>Aspergillaceae</taxon>
        <taxon>Aspergillus</taxon>
        <taxon>Aspergillus subgen. Circumdati</taxon>
    </lineage>
</organism>
<dbReference type="Proteomes" id="UP000235023">
    <property type="component" value="Unassembled WGS sequence"/>
</dbReference>
<feature type="compositionally biased region" description="Basic and acidic residues" evidence="1">
    <location>
        <begin position="77"/>
        <end position="86"/>
    </location>
</feature>
<feature type="compositionally biased region" description="Basic and acidic residues" evidence="1">
    <location>
        <begin position="394"/>
        <end position="407"/>
    </location>
</feature>
<dbReference type="Pfam" id="PF00582">
    <property type="entry name" value="Usp"/>
    <property type="match status" value="1"/>
</dbReference>
<feature type="compositionally biased region" description="Basic and acidic residues" evidence="1">
    <location>
        <begin position="298"/>
        <end position="313"/>
    </location>
</feature>
<feature type="compositionally biased region" description="Low complexity" evidence="1">
    <location>
        <begin position="370"/>
        <end position="379"/>
    </location>
</feature>
<evidence type="ECO:0000259" key="2">
    <source>
        <dbReference type="Pfam" id="PF00582"/>
    </source>
</evidence>